<dbReference type="InterPro" id="IPR035979">
    <property type="entry name" value="RBD_domain_sf"/>
</dbReference>
<dbReference type="Gene3D" id="3.30.70.330">
    <property type="match status" value="1"/>
</dbReference>
<feature type="compositionally biased region" description="Basic and acidic residues" evidence="3">
    <location>
        <begin position="233"/>
        <end position="245"/>
    </location>
</feature>
<comment type="caution">
    <text evidence="5">The sequence shown here is derived from an EMBL/GenBank/DDBJ whole genome shotgun (WGS) entry which is preliminary data.</text>
</comment>
<accession>A0A4U0U387</accession>
<proteinExistence type="predicted"/>
<feature type="compositionally biased region" description="Gly residues" evidence="3">
    <location>
        <begin position="607"/>
        <end position="617"/>
    </location>
</feature>
<dbReference type="GO" id="GO:0005730">
    <property type="term" value="C:nucleolus"/>
    <property type="evidence" value="ECO:0007669"/>
    <property type="project" value="TreeGrafter"/>
</dbReference>
<feature type="compositionally biased region" description="Basic and acidic residues" evidence="3">
    <location>
        <begin position="260"/>
        <end position="275"/>
    </location>
</feature>
<dbReference type="OrthoDB" id="48651at2759"/>
<dbReference type="InterPro" id="IPR012677">
    <property type="entry name" value="Nucleotide-bd_a/b_plait_sf"/>
</dbReference>
<feature type="compositionally biased region" description="Basic and acidic residues" evidence="3">
    <location>
        <begin position="172"/>
        <end position="188"/>
    </location>
</feature>
<dbReference type="SUPFAM" id="SSF54928">
    <property type="entry name" value="RNA-binding domain, RBD"/>
    <property type="match status" value="1"/>
</dbReference>
<dbReference type="SMART" id="SM00360">
    <property type="entry name" value="RRM"/>
    <property type="match status" value="1"/>
</dbReference>
<feature type="domain" description="RRM" evidence="4">
    <location>
        <begin position="96"/>
        <end position="172"/>
    </location>
</feature>
<keyword evidence="1 2" id="KW-0694">RNA-binding</keyword>
<dbReference type="AlphaFoldDB" id="A0A4U0U387"/>
<feature type="region of interest" description="Disordered" evidence="3">
    <location>
        <begin position="171"/>
        <end position="639"/>
    </location>
</feature>
<dbReference type="Pfam" id="PF00076">
    <property type="entry name" value="RRM_1"/>
    <property type="match status" value="1"/>
</dbReference>
<reference evidence="5 6" key="1">
    <citation type="submission" date="2017-03" db="EMBL/GenBank/DDBJ databases">
        <title>Genomes of endolithic fungi from Antarctica.</title>
        <authorList>
            <person name="Coleine C."/>
            <person name="Masonjones S."/>
            <person name="Stajich J.E."/>
        </authorList>
    </citation>
    <scope>NUCLEOTIDE SEQUENCE [LARGE SCALE GENOMIC DNA]</scope>
    <source>
        <strain evidence="5 6">CCFEE 6315</strain>
    </source>
</reference>
<feature type="compositionally biased region" description="Low complexity" evidence="3">
    <location>
        <begin position="497"/>
        <end position="507"/>
    </location>
</feature>
<evidence type="ECO:0000256" key="2">
    <source>
        <dbReference type="PROSITE-ProRule" id="PRU00176"/>
    </source>
</evidence>
<organism evidence="5 6">
    <name type="scientific">Salinomyces thailandicus</name>
    <dbReference type="NCBI Taxonomy" id="706561"/>
    <lineage>
        <taxon>Eukaryota</taxon>
        <taxon>Fungi</taxon>
        <taxon>Dikarya</taxon>
        <taxon>Ascomycota</taxon>
        <taxon>Pezizomycotina</taxon>
        <taxon>Dothideomycetes</taxon>
        <taxon>Dothideomycetidae</taxon>
        <taxon>Mycosphaerellales</taxon>
        <taxon>Teratosphaeriaceae</taxon>
        <taxon>Salinomyces</taxon>
    </lineage>
</organism>
<dbReference type="PROSITE" id="PS50102">
    <property type="entry name" value="RRM"/>
    <property type="match status" value="1"/>
</dbReference>
<evidence type="ECO:0000313" key="6">
    <source>
        <dbReference type="Proteomes" id="UP000308549"/>
    </source>
</evidence>
<keyword evidence="6" id="KW-1185">Reference proteome</keyword>
<feature type="compositionally biased region" description="Basic and acidic residues" evidence="3">
    <location>
        <begin position="581"/>
        <end position="603"/>
    </location>
</feature>
<protein>
    <recommendedName>
        <fullName evidence="4">RRM domain-containing protein</fullName>
    </recommendedName>
</protein>
<feature type="region of interest" description="Disordered" evidence="3">
    <location>
        <begin position="21"/>
        <end position="74"/>
    </location>
</feature>
<feature type="compositionally biased region" description="Basic and acidic residues" evidence="3">
    <location>
        <begin position="382"/>
        <end position="434"/>
    </location>
</feature>
<dbReference type="GO" id="GO:0003723">
    <property type="term" value="F:RNA binding"/>
    <property type="evidence" value="ECO:0007669"/>
    <property type="project" value="UniProtKB-UniRule"/>
</dbReference>
<sequence>MAPKKKQEKMNLGEFLNNQSLGSWADEMDAQPLPPPSSSAFGARDRGMGEKREYSAPSWENARTGSGFGDRGGSSYADRPAYAVREQLPLPSKPPFTAHLGNLAYDVTQVDIEGFMSDCQVTSVRIVEDKLDRKPKGFGYVEFATLDGLKTALTKSETPFMGRNIKISVAEPSKERAESSRDFSDWSRKGPLPDLPAQGRQSSRGFNRGGGFENMSDADSERGGSRRGGFFEGDGKTRDFSDWSRKGPLSPAPGGPPMRDGGRMREDGPSSERRRSPAWGEGRSDAGSRPPRQPIAPERAPTAAETDNKWRARMKPDQPSPAATPDASTPTSPAAPEGPKERPRLNLAKRTVSTQEPDAASSQAEGSSKASPFGAARPVDSAARERAVEEKRQVTIREKAAADEKAKEEKAKADSEARAARADRADKGQADQEKVTSPTGRGPPKDPRGERRTSRQQNGPRAAQPAKENGDAPQRERASFSILQRDAEDAAGEEVAEGAADVPDADANGTIVGDKEVKPQEVVQEVTKDGSTAKSDEPTAEAMEDEGWSTEKAAIGHAERMATSGDVPNLMITNVDQAELELEKESQKRKDSGADTGRSDGSRRGGRGGGSGNGARGGRQNTGNVTSPLSHDSTPTERQ</sequence>
<feature type="compositionally biased region" description="Basic and acidic residues" evidence="3">
    <location>
        <begin position="43"/>
        <end position="54"/>
    </location>
</feature>
<name>A0A4U0U387_9PEZI</name>
<dbReference type="InterPro" id="IPR000504">
    <property type="entry name" value="RRM_dom"/>
</dbReference>
<feature type="compositionally biased region" description="Polar residues" evidence="3">
    <location>
        <begin position="351"/>
        <end position="370"/>
    </location>
</feature>
<evidence type="ECO:0000256" key="1">
    <source>
        <dbReference type="ARBA" id="ARBA00022884"/>
    </source>
</evidence>
<dbReference type="EMBL" id="NAJL01000015">
    <property type="protein sequence ID" value="TKA29264.1"/>
    <property type="molecule type" value="Genomic_DNA"/>
</dbReference>
<evidence type="ECO:0000256" key="3">
    <source>
        <dbReference type="SAM" id="MobiDB-lite"/>
    </source>
</evidence>
<feature type="compositionally biased region" description="Basic and acidic residues" evidence="3">
    <location>
        <begin position="468"/>
        <end position="478"/>
    </location>
</feature>
<dbReference type="Proteomes" id="UP000308549">
    <property type="component" value="Unassembled WGS sequence"/>
</dbReference>
<gene>
    <name evidence="5" type="ORF">B0A50_03774</name>
</gene>
<evidence type="ECO:0000259" key="4">
    <source>
        <dbReference type="PROSITE" id="PS50102"/>
    </source>
</evidence>
<feature type="compositionally biased region" description="Basic and acidic residues" evidence="3">
    <location>
        <begin position="443"/>
        <end position="453"/>
    </location>
</feature>
<evidence type="ECO:0000313" key="5">
    <source>
        <dbReference type="EMBL" id="TKA29264.1"/>
    </source>
</evidence>
<feature type="compositionally biased region" description="Polar residues" evidence="3">
    <location>
        <begin position="621"/>
        <end position="633"/>
    </location>
</feature>
<dbReference type="PANTHER" id="PTHR23236:SF11">
    <property type="entry name" value="EUKARYOTIC TRANSLATION INITIATION FACTOR 4H"/>
    <property type="match status" value="1"/>
</dbReference>
<feature type="compositionally biased region" description="Acidic residues" evidence="3">
    <location>
        <begin position="538"/>
        <end position="548"/>
    </location>
</feature>
<dbReference type="PANTHER" id="PTHR23236">
    <property type="entry name" value="EUKARYOTIC TRANSLATION INITIATION FACTOR 4B/4H"/>
    <property type="match status" value="1"/>
</dbReference>
<feature type="compositionally biased region" description="Basic and acidic residues" evidence="3">
    <location>
        <begin position="306"/>
        <end position="316"/>
    </location>
</feature>
<feature type="compositionally biased region" description="Low complexity" evidence="3">
    <location>
        <begin position="320"/>
        <end position="335"/>
    </location>
</feature>